<accession>A0AAV4LZU0</accession>
<dbReference type="GeneID" id="94196827"/>
<name>A0AAV4LZU0_BABCB</name>
<organism evidence="1 2">
    <name type="scientific">Babesia caballi</name>
    <dbReference type="NCBI Taxonomy" id="5871"/>
    <lineage>
        <taxon>Eukaryota</taxon>
        <taxon>Sar</taxon>
        <taxon>Alveolata</taxon>
        <taxon>Apicomplexa</taxon>
        <taxon>Aconoidasida</taxon>
        <taxon>Piroplasmida</taxon>
        <taxon>Babesiidae</taxon>
        <taxon>Babesia</taxon>
    </lineage>
</organism>
<reference evidence="1 2" key="1">
    <citation type="submission" date="2021-06" db="EMBL/GenBank/DDBJ databases">
        <title>Genome sequence of Babesia caballi.</title>
        <authorList>
            <person name="Yamagishi J."/>
            <person name="Kidaka T."/>
            <person name="Ochi A."/>
        </authorList>
    </citation>
    <scope>NUCLEOTIDE SEQUENCE [LARGE SCALE GENOMIC DNA]</scope>
    <source>
        <strain evidence="1">USDA-D6B2</strain>
    </source>
</reference>
<sequence length="206" mass="22387">MRGTQRLHLEVRQQVHVQKVEPLQVAHVLGLDAIVVQADRDQAQQPAAVPHRLQDLGEVQAQDEAEQAAVLAAHARVEGEQSGHPGRDRAAERRLLRAGHDAVGQLVGVVVQQLLKDVGTRAGQMLVSDNVLFFRQRKTIVDGLLGREEHQHVQDRLQQLVPGALAEVAAQQQHQDQHADAETGVSAVALDQAGRELGEGPRQAGD</sequence>
<proteinExistence type="predicted"/>
<dbReference type="EMBL" id="BPLF01000004">
    <property type="protein sequence ID" value="GIX65346.1"/>
    <property type="molecule type" value="Genomic_DNA"/>
</dbReference>
<gene>
    <name evidence="1" type="ORF">BcabD6B2_47810</name>
</gene>
<protein>
    <submittedName>
        <fullName evidence="1">Serine/threonine protein phosphatase</fullName>
    </submittedName>
</protein>
<dbReference type="AlphaFoldDB" id="A0AAV4LZU0"/>
<dbReference type="RefSeq" id="XP_067717415.1">
    <property type="nucleotide sequence ID" value="XM_067861314.1"/>
</dbReference>
<dbReference type="Proteomes" id="UP001497744">
    <property type="component" value="Unassembled WGS sequence"/>
</dbReference>
<evidence type="ECO:0000313" key="2">
    <source>
        <dbReference type="Proteomes" id="UP001497744"/>
    </source>
</evidence>
<comment type="caution">
    <text evidence="1">The sequence shown here is derived from an EMBL/GenBank/DDBJ whole genome shotgun (WGS) entry which is preliminary data.</text>
</comment>
<keyword evidence="2" id="KW-1185">Reference proteome</keyword>
<evidence type="ECO:0000313" key="1">
    <source>
        <dbReference type="EMBL" id="GIX65346.1"/>
    </source>
</evidence>